<dbReference type="InterPro" id="IPR018294">
    <property type="entry name" value="ISPD_synthase_CS"/>
</dbReference>
<comment type="caution">
    <text evidence="8">The sequence shown here is derived from an EMBL/GenBank/DDBJ whole genome shotgun (WGS) entry which is preliminary data.</text>
</comment>
<organism evidence="8 9">
    <name type="scientific">Fodinibius salicampi</name>
    <dbReference type="NCBI Taxonomy" id="1920655"/>
    <lineage>
        <taxon>Bacteria</taxon>
        <taxon>Pseudomonadati</taxon>
        <taxon>Balneolota</taxon>
        <taxon>Balneolia</taxon>
        <taxon>Balneolales</taxon>
        <taxon>Balneolaceae</taxon>
        <taxon>Fodinibius</taxon>
    </lineage>
</organism>
<dbReference type="InterPro" id="IPR001228">
    <property type="entry name" value="IspD"/>
</dbReference>
<dbReference type="EMBL" id="JAJNDC010000003">
    <property type="protein sequence ID" value="MCW9713455.1"/>
    <property type="molecule type" value="Genomic_DNA"/>
</dbReference>
<dbReference type="CDD" id="cd02516">
    <property type="entry name" value="CDP-ME_synthetase"/>
    <property type="match status" value="1"/>
</dbReference>
<evidence type="ECO:0000313" key="9">
    <source>
        <dbReference type="Proteomes" id="UP001207337"/>
    </source>
</evidence>
<evidence type="ECO:0000256" key="1">
    <source>
        <dbReference type="ARBA" id="ARBA00001282"/>
    </source>
</evidence>
<evidence type="ECO:0000256" key="7">
    <source>
        <dbReference type="HAMAP-Rule" id="MF_00108"/>
    </source>
</evidence>
<keyword evidence="9" id="KW-1185">Reference proteome</keyword>
<dbReference type="InterPro" id="IPR029044">
    <property type="entry name" value="Nucleotide-diphossugar_trans"/>
</dbReference>
<comment type="catalytic activity">
    <reaction evidence="1 7">
        <text>2-C-methyl-D-erythritol 4-phosphate + CTP + H(+) = 4-CDP-2-C-methyl-D-erythritol + diphosphate</text>
        <dbReference type="Rhea" id="RHEA:13429"/>
        <dbReference type="ChEBI" id="CHEBI:15378"/>
        <dbReference type="ChEBI" id="CHEBI:33019"/>
        <dbReference type="ChEBI" id="CHEBI:37563"/>
        <dbReference type="ChEBI" id="CHEBI:57823"/>
        <dbReference type="ChEBI" id="CHEBI:58262"/>
        <dbReference type="EC" id="2.7.7.60"/>
    </reaction>
</comment>
<dbReference type="Pfam" id="PF01128">
    <property type="entry name" value="IspD"/>
    <property type="match status" value="1"/>
</dbReference>
<gene>
    <name evidence="7 8" type="primary">ispD</name>
    <name evidence="8" type="ORF">LQ318_11120</name>
</gene>
<reference evidence="8 9" key="1">
    <citation type="submission" date="2021-11" db="EMBL/GenBank/DDBJ databases">
        <title>Aliifidinibius sp. nov., a new bacterium isolated from saline soil.</title>
        <authorList>
            <person name="Galisteo C."/>
            <person name="De La Haba R."/>
            <person name="Sanchez-Porro C."/>
            <person name="Ventosa A."/>
        </authorList>
    </citation>
    <scope>NUCLEOTIDE SEQUENCE [LARGE SCALE GENOMIC DNA]</scope>
    <source>
        <strain evidence="8 9">KACC 190600</strain>
    </source>
</reference>
<sequence length="210" mass="23740">MQKEVPKPYLELKGISILERTIHRFLGLEGLKQVVVVTSKDYIELTREVLGSLLPDTIQGDVVEGGEERQHSISNALSRIIATDLVIVHDAVRPFVKKEHIEACCEAAFEVGAAVLGIPATDTIKYVTKDHYVENTPPRTAMWQTQTPQVFQREVLIKAYKQARQDKFLGTDDSTLVERMGQKVKIVEGDRMNMKITYPQDFETAKLMID</sequence>
<dbReference type="SUPFAM" id="SSF53448">
    <property type="entry name" value="Nucleotide-diphospho-sugar transferases"/>
    <property type="match status" value="1"/>
</dbReference>
<comment type="pathway">
    <text evidence="2 7">Isoprenoid biosynthesis; isopentenyl diphosphate biosynthesis via DXP pathway; isopentenyl diphosphate from 1-deoxy-D-xylulose 5-phosphate: step 2/6.</text>
</comment>
<protein>
    <recommendedName>
        <fullName evidence="7">2-C-methyl-D-erythritol 4-phosphate cytidylyltransferase</fullName>
        <ecNumber evidence="7">2.7.7.60</ecNumber>
    </recommendedName>
    <alternativeName>
        <fullName evidence="7">4-diphosphocytidyl-2C-methyl-D-erythritol synthase</fullName>
    </alternativeName>
    <alternativeName>
        <fullName evidence="7">MEP cytidylyltransferase</fullName>
        <shortName evidence="7">MCT</shortName>
    </alternativeName>
</protein>
<dbReference type="GO" id="GO:0050518">
    <property type="term" value="F:2-C-methyl-D-erythritol 4-phosphate cytidylyltransferase activity"/>
    <property type="evidence" value="ECO:0007669"/>
    <property type="project" value="UniProtKB-EC"/>
</dbReference>
<feature type="site" description="Positions MEP for the nucleophilic attack" evidence="7">
    <location>
        <position position="139"/>
    </location>
</feature>
<dbReference type="InterPro" id="IPR050088">
    <property type="entry name" value="IspD/TarI_cytidylyltransf_bact"/>
</dbReference>
<dbReference type="Gene3D" id="3.90.550.10">
    <property type="entry name" value="Spore Coat Polysaccharide Biosynthesis Protein SpsA, Chain A"/>
    <property type="match status" value="1"/>
</dbReference>
<dbReference type="HAMAP" id="MF_00108">
    <property type="entry name" value="IspD"/>
    <property type="match status" value="1"/>
</dbReference>
<evidence type="ECO:0000256" key="2">
    <source>
        <dbReference type="ARBA" id="ARBA00004787"/>
    </source>
</evidence>
<keyword evidence="4 7" id="KW-0808">Transferase</keyword>
<evidence type="ECO:0000256" key="3">
    <source>
        <dbReference type="ARBA" id="ARBA00009789"/>
    </source>
</evidence>
<feature type="site" description="Positions MEP for the nucleophilic attack" evidence="7">
    <location>
        <position position="195"/>
    </location>
</feature>
<dbReference type="PANTHER" id="PTHR32125">
    <property type="entry name" value="2-C-METHYL-D-ERYTHRITOL 4-PHOSPHATE CYTIDYLYLTRANSFERASE, CHLOROPLASTIC"/>
    <property type="match status" value="1"/>
</dbReference>
<keyword evidence="6 7" id="KW-0414">Isoprene biosynthesis</keyword>
<evidence type="ECO:0000256" key="6">
    <source>
        <dbReference type="ARBA" id="ARBA00023229"/>
    </source>
</evidence>
<comment type="function">
    <text evidence="7">Catalyzes the formation of 4-diphosphocytidyl-2-C-methyl-D-erythritol from CTP and 2-C-methyl-D-erythritol 4-phosphate (MEP).</text>
</comment>
<comment type="similarity">
    <text evidence="3 7">Belongs to the IspD/TarI cytidylyltransferase family. IspD subfamily.</text>
</comment>
<comment type="caution">
    <text evidence="7">Lacks conserved residue(s) required for the propagation of feature annotation.</text>
</comment>
<name>A0ABT3Q030_9BACT</name>
<proteinExistence type="inferred from homology"/>
<dbReference type="InterPro" id="IPR034683">
    <property type="entry name" value="IspD/TarI"/>
</dbReference>
<evidence type="ECO:0000256" key="4">
    <source>
        <dbReference type="ARBA" id="ARBA00022679"/>
    </source>
</evidence>
<accession>A0ABT3Q030</accession>
<dbReference type="PANTHER" id="PTHR32125:SF4">
    <property type="entry name" value="2-C-METHYL-D-ERYTHRITOL 4-PHOSPHATE CYTIDYLYLTRANSFERASE, CHLOROPLASTIC"/>
    <property type="match status" value="1"/>
</dbReference>
<feature type="site" description="Transition state stabilizer" evidence="7">
    <location>
        <position position="7"/>
    </location>
</feature>
<dbReference type="NCBIfam" id="TIGR00453">
    <property type="entry name" value="ispD"/>
    <property type="match status" value="1"/>
</dbReference>
<evidence type="ECO:0000256" key="5">
    <source>
        <dbReference type="ARBA" id="ARBA00022695"/>
    </source>
</evidence>
<keyword evidence="5 7" id="KW-0548">Nucleotidyltransferase</keyword>
<evidence type="ECO:0000313" key="8">
    <source>
        <dbReference type="EMBL" id="MCW9713455.1"/>
    </source>
</evidence>
<dbReference type="EC" id="2.7.7.60" evidence="7"/>
<dbReference type="Proteomes" id="UP001207337">
    <property type="component" value="Unassembled WGS sequence"/>
</dbReference>
<dbReference type="PROSITE" id="PS01295">
    <property type="entry name" value="ISPD"/>
    <property type="match status" value="1"/>
</dbReference>